<feature type="region of interest" description="Disordered" evidence="1">
    <location>
        <begin position="654"/>
        <end position="692"/>
    </location>
</feature>
<feature type="transmembrane region" description="Helical" evidence="2">
    <location>
        <begin position="189"/>
        <end position="209"/>
    </location>
</feature>
<feature type="transmembrane region" description="Helical" evidence="2">
    <location>
        <begin position="145"/>
        <end position="169"/>
    </location>
</feature>
<keyword evidence="2" id="KW-1133">Transmembrane helix</keyword>
<evidence type="ECO:0000313" key="3">
    <source>
        <dbReference type="EMBL" id="KAK0482266.1"/>
    </source>
</evidence>
<feature type="transmembrane region" description="Helical" evidence="2">
    <location>
        <begin position="22"/>
        <end position="42"/>
    </location>
</feature>
<accession>A0AA39PDM5</accession>
<proteinExistence type="predicted"/>
<dbReference type="Proteomes" id="UP001175227">
    <property type="component" value="Unassembled WGS sequence"/>
</dbReference>
<gene>
    <name evidence="3" type="ORF">IW261DRAFT_1026439</name>
</gene>
<feature type="region of interest" description="Disordered" evidence="1">
    <location>
        <begin position="499"/>
        <end position="519"/>
    </location>
</feature>
<dbReference type="AlphaFoldDB" id="A0AA39PDM5"/>
<evidence type="ECO:0000313" key="4">
    <source>
        <dbReference type="Proteomes" id="UP001175227"/>
    </source>
</evidence>
<evidence type="ECO:0000256" key="1">
    <source>
        <dbReference type="SAM" id="MobiDB-lite"/>
    </source>
</evidence>
<feature type="compositionally biased region" description="Low complexity" evidence="1">
    <location>
        <begin position="657"/>
        <end position="673"/>
    </location>
</feature>
<keyword evidence="4" id="KW-1185">Reference proteome</keyword>
<feature type="transmembrane region" description="Helical" evidence="2">
    <location>
        <begin position="255"/>
        <end position="275"/>
    </location>
</feature>
<reference evidence="3" key="1">
    <citation type="submission" date="2023-06" db="EMBL/GenBank/DDBJ databases">
        <authorList>
            <consortium name="Lawrence Berkeley National Laboratory"/>
            <person name="Ahrendt S."/>
            <person name="Sahu N."/>
            <person name="Indic B."/>
            <person name="Wong-Bajracharya J."/>
            <person name="Merenyi Z."/>
            <person name="Ke H.-M."/>
            <person name="Monk M."/>
            <person name="Kocsube S."/>
            <person name="Drula E."/>
            <person name="Lipzen A."/>
            <person name="Balint B."/>
            <person name="Henrissat B."/>
            <person name="Andreopoulos B."/>
            <person name="Martin F.M."/>
            <person name="Harder C.B."/>
            <person name="Rigling D."/>
            <person name="Ford K.L."/>
            <person name="Foster G.D."/>
            <person name="Pangilinan J."/>
            <person name="Papanicolaou A."/>
            <person name="Barry K."/>
            <person name="LaButti K."/>
            <person name="Viragh M."/>
            <person name="Koriabine M."/>
            <person name="Yan M."/>
            <person name="Riley R."/>
            <person name="Champramary S."/>
            <person name="Plett K.L."/>
            <person name="Tsai I.J."/>
            <person name="Slot J."/>
            <person name="Sipos G."/>
            <person name="Plett J."/>
            <person name="Nagy L.G."/>
            <person name="Grigoriev I.V."/>
        </authorList>
    </citation>
    <scope>NUCLEOTIDE SEQUENCE</scope>
    <source>
        <strain evidence="3">ICMP 16352</strain>
    </source>
</reference>
<keyword evidence="2" id="KW-0812">Transmembrane</keyword>
<organism evidence="3 4">
    <name type="scientific">Armillaria novae-zelandiae</name>
    <dbReference type="NCBI Taxonomy" id="153914"/>
    <lineage>
        <taxon>Eukaryota</taxon>
        <taxon>Fungi</taxon>
        <taxon>Dikarya</taxon>
        <taxon>Basidiomycota</taxon>
        <taxon>Agaricomycotina</taxon>
        <taxon>Agaricomycetes</taxon>
        <taxon>Agaricomycetidae</taxon>
        <taxon>Agaricales</taxon>
        <taxon>Marasmiineae</taxon>
        <taxon>Physalacriaceae</taxon>
        <taxon>Armillaria</taxon>
    </lineage>
</organism>
<feature type="transmembrane region" description="Helical" evidence="2">
    <location>
        <begin position="49"/>
        <end position="70"/>
    </location>
</feature>
<dbReference type="EMBL" id="JAUEPR010000007">
    <property type="protein sequence ID" value="KAK0482266.1"/>
    <property type="molecule type" value="Genomic_DNA"/>
</dbReference>
<comment type="caution">
    <text evidence="3">The sequence shown here is derived from an EMBL/GenBank/DDBJ whole genome shotgun (WGS) entry which is preliminary data.</text>
</comment>
<protein>
    <submittedName>
        <fullName evidence="3">Uncharacterized protein</fullName>
    </submittedName>
</protein>
<evidence type="ECO:0000256" key="2">
    <source>
        <dbReference type="SAM" id="Phobius"/>
    </source>
</evidence>
<feature type="transmembrane region" description="Helical" evidence="2">
    <location>
        <begin position="221"/>
        <end position="243"/>
    </location>
</feature>
<sequence>MPAATVAFLSVNDGTASAFVDVAFICAGFTAFGISAFLLAMIQVDLPSLYLHLSTLLAFAVSVFDLNQLSARSNHSVFLGFDADSVRGLFYTRELSLALSNGFRFMYFWMLVSERPRDEPPLTLQDPSAKYEPEYRRHSASWQRWGYLGFVLKWATLALTVVIPVMQIVWRIFQRHYGVAYTVESTIEIVASSLFILKLFFNAILSPVIHSLVSPWWLRFLSYLGPIVALLISLGIGIGQFVISAFSETTLGRFLQALELYILIGFLLMDIFYITPAMRRLQVRKSQTSSSNDSGVCRSSYSLPRHTRTGSVYHDTLDSTWNTRRKSSRPYSSGQTTLLLWDRNDPELGGSPDLPYRTPTTEIVYAAFDVRVHPRLQSFKDTLLHLPSPYSKRAPTNKGLPPLAKTDASFSSYYMEVHSSSLPAPKPIFVSEASSPYSHSRIHGLNSIIIKAMGDRSPTGTNRKSLKSRSTASFDKLLCQLVKLDQSVAMLRLFSPSAPTFPDAEDATTPGARGKSSLMVPTASRNTASYTDTEGGSSPLPSAFSLSFFPEPPTYGFALPDTPVTSFAGRGIVPPRAENVSPDVLKTSSTIDEASDVETMDASPTIATGSNNSVQPLLLNPATPSPASLPSREIYSFVDPVSARQTAAPQPFLLRNDTSTPAISSSYSATPSTDSRKPTIRRRRPIPTLGTGKRNEELKLRLSLNLEVDISIRAKVGGDITLSLFA</sequence>
<name>A0AA39PDM5_9AGAR</name>
<keyword evidence="2" id="KW-0472">Membrane</keyword>